<evidence type="ECO:0000313" key="2">
    <source>
        <dbReference type="Proteomes" id="UP000199506"/>
    </source>
</evidence>
<sequence>MPRHTPKSNICNKLSPVDCINKIKSVITEKRSIGHGNVYGISGDNQEITQINEAIKLDKGFQFVLNCESEAHLSQLEDLIKKELTSNEYICGDASRCRVFC</sequence>
<dbReference type="Proteomes" id="UP000199506">
    <property type="component" value="Unassembled WGS sequence"/>
</dbReference>
<accession>A0A1H7HU68</accession>
<organism evidence="1 2">
    <name type="scientific">Methanobrevibacter gottschalkii</name>
    <dbReference type="NCBI Taxonomy" id="190974"/>
    <lineage>
        <taxon>Archaea</taxon>
        <taxon>Methanobacteriati</taxon>
        <taxon>Methanobacteriota</taxon>
        <taxon>Methanomada group</taxon>
        <taxon>Methanobacteria</taxon>
        <taxon>Methanobacteriales</taxon>
        <taxon>Methanobacteriaceae</taxon>
        <taxon>Methanobrevibacter</taxon>
    </lineage>
</organism>
<dbReference type="AlphaFoldDB" id="A0A1H7HU68"/>
<name>A0A1H7HU68_9EURY</name>
<dbReference type="RefSeq" id="WP_069574280.1">
    <property type="nucleotide sequence ID" value="NZ_FOAK01000003.1"/>
</dbReference>
<dbReference type="OrthoDB" id="384337at2157"/>
<gene>
    <name evidence="1" type="ORF">SAMN05216439_1055</name>
</gene>
<proteinExistence type="predicted"/>
<dbReference type="EMBL" id="FOAK01000003">
    <property type="protein sequence ID" value="SEK53207.1"/>
    <property type="molecule type" value="Genomic_DNA"/>
</dbReference>
<protein>
    <submittedName>
        <fullName evidence="1">Uncharacterized protein</fullName>
    </submittedName>
</protein>
<reference evidence="1 2" key="1">
    <citation type="submission" date="2016-10" db="EMBL/GenBank/DDBJ databases">
        <authorList>
            <person name="de Groot N.N."/>
        </authorList>
    </citation>
    <scope>NUCLEOTIDE SEQUENCE [LARGE SCALE GENOMIC DNA]</scope>
    <source>
        <strain evidence="1 2">DSM 11978</strain>
    </source>
</reference>
<evidence type="ECO:0000313" key="1">
    <source>
        <dbReference type="EMBL" id="SEK53207.1"/>
    </source>
</evidence>